<comment type="caution">
    <text evidence="1">The sequence shown here is derived from an EMBL/GenBank/DDBJ whole genome shotgun (WGS) entry which is preliminary data.</text>
</comment>
<evidence type="ECO:0000313" key="1">
    <source>
        <dbReference type="EMBL" id="CAG8826944.1"/>
    </source>
</evidence>
<dbReference type="EMBL" id="CAJVQC010093041">
    <property type="protein sequence ID" value="CAG8826944.1"/>
    <property type="molecule type" value="Genomic_DNA"/>
</dbReference>
<keyword evidence="2" id="KW-1185">Reference proteome</keyword>
<name>A0ACA9S6T5_9GLOM</name>
<dbReference type="Proteomes" id="UP000789920">
    <property type="component" value="Unassembled WGS sequence"/>
</dbReference>
<protein>
    <submittedName>
        <fullName evidence="1">27076_t:CDS:1</fullName>
    </submittedName>
</protein>
<accession>A0ACA9S6T5</accession>
<sequence>LKYPQHKSSIYALFKSPYLKPKAQNQQICQISTTASTQQQFRSNHTPFAQQQVYRPAT</sequence>
<evidence type="ECO:0000313" key="2">
    <source>
        <dbReference type="Proteomes" id="UP000789920"/>
    </source>
</evidence>
<reference evidence="1" key="1">
    <citation type="submission" date="2021-06" db="EMBL/GenBank/DDBJ databases">
        <authorList>
            <person name="Kallberg Y."/>
            <person name="Tangrot J."/>
            <person name="Rosling A."/>
        </authorList>
    </citation>
    <scope>NUCLEOTIDE SEQUENCE</scope>
    <source>
        <strain evidence="1">MA461A</strain>
    </source>
</reference>
<gene>
    <name evidence="1" type="ORF">RPERSI_LOCUS26855</name>
</gene>
<feature type="non-terminal residue" evidence="1">
    <location>
        <position position="1"/>
    </location>
</feature>
<proteinExistence type="predicted"/>
<feature type="non-terminal residue" evidence="1">
    <location>
        <position position="58"/>
    </location>
</feature>
<organism evidence="1 2">
    <name type="scientific">Racocetra persica</name>
    <dbReference type="NCBI Taxonomy" id="160502"/>
    <lineage>
        <taxon>Eukaryota</taxon>
        <taxon>Fungi</taxon>
        <taxon>Fungi incertae sedis</taxon>
        <taxon>Mucoromycota</taxon>
        <taxon>Glomeromycotina</taxon>
        <taxon>Glomeromycetes</taxon>
        <taxon>Diversisporales</taxon>
        <taxon>Gigasporaceae</taxon>
        <taxon>Racocetra</taxon>
    </lineage>
</organism>